<comment type="similarity">
    <text evidence="4">Belongs to the GtfB family.</text>
</comment>
<sequence length="439" mass="51063">MLNIFENYDQATQDLHYSLVMSGYMHPTVILNETGFLPASVTSPYAFFMGEEQVTEGKARYFNQIKTPKFWEIQSNNNNGEILDHDIKKANIFYAEPTHKRLVRAVEWLDREGRVRLVEHYNKHGRLYAQSVYNKEQSEVLKTYYDQEGKEKIVENFVTNDIILNDRNKIKIFKSKLEFMIYYLQKSSFKLDKIIYNSLALPFQISIHLPEPGHDILVWQEEFRGSIPGNMQAILSESVARSCQVIIPDPLTYQTFIQLHNGENNKVNSLGYLYPLAQEKNWSANALIFTNSDQLEQIEPLVTHLPDFQFHIGALTEMSPKLQALGQKDNVFLYPNISPKTITALWRLCSVYLDINHGNEILNANRMAFEHRMPIYAFNNTQHTRHYILPKNIFIPNQVDDMIKSLTSLAYPDTFKDVMNQQLAFANHTTKEAYREVFG</sequence>
<dbReference type="HAMAP" id="MF_01473">
    <property type="entry name" value="GtfB"/>
    <property type="match status" value="1"/>
</dbReference>
<proteinExistence type="inferred from homology"/>
<comment type="subunit">
    <text evidence="4">Forms a heterotetramer with 2 subunits each of GtfA and GtfB. Part of the accessory SecA2/SecY2 protein translocation apparatus.</text>
</comment>
<keyword evidence="3 4" id="KW-0472">Membrane</keyword>
<reference evidence="5 6" key="1">
    <citation type="submission" date="2019-05" db="EMBL/GenBank/DDBJ databases">
        <authorList>
            <consortium name="Pathogen Informatics"/>
        </authorList>
    </citation>
    <scope>NUCLEOTIDE SEQUENCE [LARGE SCALE GENOMIC DNA]</scope>
    <source>
        <strain evidence="5 6">NCTC10924</strain>
    </source>
</reference>
<dbReference type="GO" id="GO:0005886">
    <property type="term" value="C:plasma membrane"/>
    <property type="evidence" value="ECO:0007669"/>
    <property type="project" value="UniProtKB-SubCell"/>
</dbReference>
<comment type="subcellular location">
    <subcellularLocation>
        <location evidence="4">Cell membrane</location>
        <topology evidence="4">Peripheral membrane protein</topology>
    </subcellularLocation>
</comment>
<dbReference type="EMBL" id="LR594052">
    <property type="protein sequence ID" value="VTT41990.1"/>
    <property type="molecule type" value="Genomic_DNA"/>
</dbReference>
<protein>
    <recommendedName>
        <fullName evidence="4">UDP-N-acetylglucosamine--peptide N-acetylglucosaminyltransferase stabilizing protein GtfB</fullName>
    </recommendedName>
    <alternativeName>
        <fullName evidence="4">Glycosyltransferase stabilizing protein GtfB</fullName>
    </alternativeName>
</protein>
<evidence type="ECO:0000256" key="2">
    <source>
        <dbReference type="ARBA" id="ARBA00022475"/>
    </source>
</evidence>
<dbReference type="Proteomes" id="UP000306241">
    <property type="component" value="Chromosome"/>
</dbReference>
<keyword evidence="5" id="KW-0808">Transferase</keyword>
<comment type="function">
    <text evidence="4">Required for polymorphic O-glycosylation of the serine-rich repeat protein in this bacteria. A stabilizing protein that is part of the accessory SecA2/SecY2 system specifically required to export serine-rich repeat cell wall proteins usually encoded upstream in the same operon. The GtfA-GtfB complex adds GlcNAc from UDP-GlcNAc to the substrate protein, attaching the first sugar residue. Stabilizes the glycosylation activity of GtfA. Has no N-acetylglucosaminyl transferase activity on its own.</text>
</comment>
<dbReference type="GO" id="GO:0016740">
    <property type="term" value="F:transferase activity"/>
    <property type="evidence" value="ECO:0007669"/>
    <property type="project" value="UniProtKB-KW"/>
</dbReference>
<dbReference type="InterPro" id="IPR014268">
    <property type="entry name" value="GtfB"/>
</dbReference>
<evidence type="ECO:0000313" key="5">
    <source>
        <dbReference type="EMBL" id="VTT41990.1"/>
    </source>
</evidence>
<evidence type="ECO:0000256" key="3">
    <source>
        <dbReference type="ARBA" id="ARBA00023136"/>
    </source>
</evidence>
<name>A0A4V0GZ77_STRPO</name>
<dbReference type="UniPathway" id="UPA00378"/>
<dbReference type="OrthoDB" id="2136618at2"/>
<dbReference type="AlphaFoldDB" id="A0A4V0GZ77"/>
<evidence type="ECO:0000313" key="6">
    <source>
        <dbReference type="Proteomes" id="UP000306241"/>
    </source>
</evidence>
<evidence type="ECO:0000256" key="1">
    <source>
        <dbReference type="ARBA" id="ARBA00004922"/>
    </source>
</evidence>
<dbReference type="RefSeq" id="WP_093959224.1">
    <property type="nucleotide sequence ID" value="NZ_CP070236.1"/>
</dbReference>
<dbReference type="NCBIfam" id="TIGR02919">
    <property type="entry name" value="accessory Sec system glycosylation chaperone GtfB"/>
    <property type="match status" value="1"/>
</dbReference>
<dbReference type="GO" id="GO:0031647">
    <property type="term" value="P:regulation of protein stability"/>
    <property type="evidence" value="ECO:0007669"/>
    <property type="project" value="UniProtKB-UniRule"/>
</dbReference>
<organism evidence="5 6">
    <name type="scientific">Streptococcus porcinus</name>
    <dbReference type="NCBI Taxonomy" id="1340"/>
    <lineage>
        <taxon>Bacteria</taxon>
        <taxon>Bacillati</taxon>
        <taxon>Bacillota</taxon>
        <taxon>Bacilli</taxon>
        <taxon>Lactobacillales</taxon>
        <taxon>Streptococcaceae</taxon>
        <taxon>Streptococcus</taxon>
    </lineage>
</organism>
<comment type="pathway">
    <text evidence="1 4">Protein modification; protein glycosylation.</text>
</comment>
<dbReference type="GO" id="GO:0017122">
    <property type="term" value="C:protein N-acetylglucosaminyltransferase complex"/>
    <property type="evidence" value="ECO:0007669"/>
    <property type="project" value="UniProtKB-UniRule"/>
</dbReference>
<gene>
    <name evidence="4" type="primary">gtfB</name>
    <name evidence="5" type="ORF">NCTC10924_00438</name>
</gene>
<accession>A0A4V0GZ77</accession>
<keyword evidence="2 4" id="KW-1003">Cell membrane</keyword>
<evidence type="ECO:0000256" key="4">
    <source>
        <dbReference type="HAMAP-Rule" id="MF_01473"/>
    </source>
</evidence>